<reference evidence="3 4" key="2">
    <citation type="journal article" date="2021" name="Int. J. Syst. Evol. Microbiol.">
        <title>Isolation and Polyphasic Characterization of Desulfuromonas versatilis sp. Nov., an Electrogenic Bacteria Capable of Versatile Metabolism Isolated from a Graphene Oxide-Reducing Enrichment Culture.</title>
        <authorList>
            <person name="Xie L."/>
            <person name="Yoshida N."/>
            <person name="Ishii S."/>
            <person name="Meng L."/>
        </authorList>
    </citation>
    <scope>NUCLEOTIDE SEQUENCE [LARGE SCALE GENOMIC DNA]</scope>
    <source>
        <strain evidence="3 4">NIT-T3</strain>
    </source>
</reference>
<protein>
    <submittedName>
        <fullName evidence="3">Acyltransferase</fullName>
    </submittedName>
</protein>
<dbReference type="SMART" id="SM00563">
    <property type="entry name" value="PlsC"/>
    <property type="match status" value="1"/>
</dbReference>
<evidence type="ECO:0000313" key="3">
    <source>
        <dbReference type="EMBL" id="BCR05976.1"/>
    </source>
</evidence>
<reference evidence="3 4" key="1">
    <citation type="journal article" date="2016" name="C (Basel)">
        <title>Selective Growth of and Electricity Production by Marine Exoelectrogenic Bacteria in Self-Aggregated Hydrogel of Microbially Reduced Graphene Oxide.</title>
        <authorList>
            <person name="Yoshida N."/>
            <person name="Goto Y."/>
            <person name="Miyata Y."/>
        </authorList>
    </citation>
    <scope>NUCLEOTIDE SEQUENCE [LARGE SCALE GENOMIC DNA]</scope>
    <source>
        <strain evidence="3 4">NIT-T3</strain>
    </source>
</reference>
<keyword evidence="3" id="KW-0808">Transferase</keyword>
<dbReference type="PANTHER" id="PTHR10983:SF16">
    <property type="entry name" value="LYSOCARDIOLIPIN ACYLTRANSFERASE 1"/>
    <property type="match status" value="1"/>
</dbReference>
<dbReference type="SUPFAM" id="SSF69593">
    <property type="entry name" value="Glycerol-3-phosphate (1)-acyltransferase"/>
    <property type="match status" value="1"/>
</dbReference>
<evidence type="ECO:0000259" key="2">
    <source>
        <dbReference type="SMART" id="SM00563"/>
    </source>
</evidence>
<dbReference type="GO" id="GO:0016746">
    <property type="term" value="F:acyltransferase activity"/>
    <property type="evidence" value="ECO:0007669"/>
    <property type="project" value="UniProtKB-KW"/>
</dbReference>
<proteinExistence type="predicted"/>
<keyword evidence="3" id="KW-0012">Acyltransferase</keyword>
<keyword evidence="1" id="KW-0472">Membrane</keyword>
<evidence type="ECO:0000313" key="4">
    <source>
        <dbReference type="Proteomes" id="UP001319827"/>
    </source>
</evidence>
<feature type="transmembrane region" description="Helical" evidence="1">
    <location>
        <begin position="12"/>
        <end position="35"/>
    </location>
</feature>
<dbReference type="CDD" id="cd07990">
    <property type="entry name" value="LPLAT_LCLAT1-like"/>
    <property type="match status" value="1"/>
</dbReference>
<dbReference type="PANTHER" id="PTHR10983">
    <property type="entry name" value="1-ACYLGLYCEROL-3-PHOSPHATE ACYLTRANSFERASE-RELATED"/>
    <property type="match status" value="1"/>
</dbReference>
<dbReference type="Proteomes" id="UP001319827">
    <property type="component" value="Chromosome"/>
</dbReference>
<evidence type="ECO:0000256" key="1">
    <source>
        <dbReference type="SAM" id="Phobius"/>
    </source>
</evidence>
<dbReference type="RefSeq" id="WP_221249364.1">
    <property type="nucleotide sequence ID" value="NZ_AP024355.1"/>
</dbReference>
<accession>A0ABM8HXZ2</accession>
<keyword evidence="1" id="KW-1133">Transmembrane helix</keyword>
<keyword evidence="1" id="KW-0812">Transmembrane</keyword>
<feature type="domain" description="Phospholipid/glycerol acyltransferase" evidence="2">
    <location>
        <begin position="89"/>
        <end position="231"/>
    </location>
</feature>
<dbReference type="Pfam" id="PF01553">
    <property type="entry name" value="Acyltransferase"/>
    <property type="match status" value="1"/>
</dbReference>
<sequence length="296" mass="33762">MLKTILESLRGATVYGVYLLNTVFWCLPIYALALAKALLRGPAWQGRCSAGLLWLADGWIGGTRLITRLTQSIDWQVRCDAGIERKNWYLVVANHQSWVDLIVLLMVLGRRISFPKIFAKQQMLWVPLLGVALWALEFPLMRRYPKEVLEKHPELRGRDLEAARRAFTAHRGRPISIVSFLEGTRFTAAKHQDQQSPYRHLLKPKAGGVALALGALDDKIEAVVDLTIVYPDGVPSFWDFLRGRLQRVRVDVRRLAVPDDLPRSGYSDDPGVRERFGQWVGELWRDKDTLIDQLRG</sequence>
<dbReference type="EMBL" id="AP024355">
    <property type="protein sequence ID" value="BCR05976.1"/>
    <property type="molecule type" value="Genomic_DNA"/>
</dbReference>
<organism evidence="3 4">
    <name type="scientific">Desulfuromonas versatilis</name>
    <dbReference type="NCBI Taxonomy" id="2802975"/>
    <lineage>
        <taxon>Bacteria</taxon>
        <taxon>Pseudomonadati</taxon>
        <taxon>Thermodesulfobacteriota</taxon>
        <taxon>Desulfuromonadia</taxon>
        <taxon>Desulfuromonadales</taxon>
        <taxon>Desulfuromonadaceae</taxon>
        <taxon>Desulfuromonas</taxon>
    </lineage>
</organism>
<keyword evidence="4" id="KW-1185">Reference proteome</keyword>
<gene>
    <name evidence="3" type="ORF">DESUT3_30450</name>
</gene>
<name>A0ABM8HXZ2_9BACT</name>
<dbReference type="InterPro" id="IPR002123">
    <property type="entry name" value="Plipid/glycerol_acylTrfase"/>
</dbReference>
<dbReference type="NCBIfam" id="NF010621">
    <property type="entry name" value="PRK14014.1"/>
    <property type="match status" value="1"/>
</dbReference>